<gene>
    <name evidence="2" type="ORF">LCGC14_1930660</name>
</gene>
<protein>
    <submittedName>
        <fullName evidence="2">Uncharacterized protein</fullName>
    </submittedName>
</protein>
<proteinExistence type="predicted"/>
<dbReference type="EMBL" id="LAZR01020727">
    <property type="protein sequence ID" value="KKL87843.1"/>
    <property type="molecule type" value="Genomic_DNA"/>
</dbReference>
<reference evidence="2" key="1">
    <citation type="journal article" date="2015" name="Nature">
        <title>Complex archaea that bridge the gap between prokaryotes and eukaryotes.</title>
        <authorList>
            <person name="Spang A."/>
            <person name="Saw J.H."/>
            <person name="Jorgensen S.L."/>
            <person name="Zaremba-Niedzwiedzka K."/>
            <person name="Martijn J."/>
            <person name="Lind A.E."/>
            <person name="van Eijk R."/>
            <person name="Schleper C."/>
            <person name="Guy L."/>
            <person name="Ettema T.J."/>
        </authorList>
    </citation>
    <scope>NUCLEOTIDE SEQUENCE</scope>
</reference>
<feature type="transmembrane region" description="Helical" evidence="1">
    <location>
        <begin position="6"/>
        <end position="26"/>
    </location>
</feature>
<name>A0A0F9FNP7_9ZZZZ</name>
<keyword evidence="1" id="KW-0812">Transmembrane</keyword>
<evidence type="ECO:0000313" key="2">
    <source>
        <dbReference type="EMBL" id="KKL87843.1"/>
    </source>
</evidence>
<accession>A0A0F9FNP7</accession>
<sequence>MKINHVVVILMILLSISLFANVYLLVREQPAFECKPSWEYRNGDYYKFDCCGNILEVVTKEEINKMNMIQPKDFKFDDDGMGLTIYNSSGFNLRYRLTTAWNLSTAIYVGKIPKPTDLSDGSWCAETYGGTSLVKKCKEKQEDKK</sequence>
<organism evidence="2">
    <name type="scientific">marine sediment metagenome</name>
    <dbReference type="NCBI Taxonomy" id="412755"/>
    <lineage>
        <taxon>unclassified sequences</taxon>
        <taxon>metagenomes</taxon>
        <taxon>ecological metagenomes</taxon>
    </lineage>
</organism>
<comment type="caution">
    <text evidence="2">The sequence shown here is derived from an EMBL/GenBank/DDBJ whole genome shotgun (WGS) entry which is preliminary data.</text>
</comment>
<dbReference type="AlphaFoldDB" id="A0A0F9FNP7"/>
<keyword evidence="1" id="KW-1133">Transmembrane helix</keyword>
<keyword evidence="1" id="KW-0472">Membrane</keyword>
<evidence type="ECO:0000256" key="1">
    <source>
        <dbReference type="SAM" id="Phobius"/>
    </source>
</evidence>